<gene>
    <name evidence="1" type="ORF">NUW58_g8927</name>
</gene>
<name>A0ACC1N4B3_9PEZI</name>
<keyword evidence="2" id="KW-1185">Reference proteome</keyword>
<comment type="caution">
    <text evidence="1">The sequence shown here is derived from an EMBL/GenBank/DDBJ whole genome shotgun (WGS) entry which is preliminary data.</text>
</comment>
<evidence type="ECO:0000313" key="2">
    <source>
        <dbReference type="Proteomes" id="UP001143856"/>
    </source>
</evidence>
<proteinExistence type="predicted"/>
<dbReference type="EMBL" id="JAPDGR010002942">
    <property type="protein sequence ID" value="KAJ2973476.1"/>
    <property type="molecule type" value="Genomic_DNA"/>
</dbReference>
<protein>
    <submittedName>
        <fullName evidence="1">Uncharacterized protein</fullName>
    </submittedName>
</protein>
<reference evidence="1" key="1">
    <citation type="submission" date="2022-10" db="EMBL/GenBank/DDBJ databases">
        <title>Genome Sequence of Xylaria curta.</title>
        <authorList>
            <person name="Buettner E."/>
        </authorList>
    </citation>
    <scope>NUCLEOTIDE SEQUENCE</scope>
    <source>
        <strain evidence="1">Babe10</strain>
    </source>
</reference>
<accession>A0ACC1N4B3</accession>
<sequence>MMSSKSLTSTYNKDLQESWEPMLDHVKTISDSIQIANGILSTLTIRPERMLAALDPTLLATDLADFLVRKGVPFRETHHVSGRVVAKSEELGIPMDTLSLEQLKAIDNRFTDDVMDIFNYETSVESRSAKGGTSRSSILEQIKVLKAILMAKISAPIIRAIETAYNGETGRTALESHEIVIFATMLTVDLDELK</sequence>
<dbReference type="Proteomes" id="UP001143856">
    <property type="component" value="Unassembled WGS sequence"/>
</dbReference>
<organism evidence="1 2">
    <name type="scientific">Xylaria curta</name>
    <dbReference type="NCBI Taxonomy" id="42375"/>
    <lineage>
        <taxon>Eukaryota</taxon>
        <taxon>Fungi</taxon>
        <taxon>Dikarya</taxon>
        <taxon>Ascomycota</taxon>
        <taxon>Pezizomycotina</taxon>
        <taxon>Sordariomycetes</taxon>
        <taxon>Xylariomycetidae</taxon>
        <taxon>Xylariales</taxon>
        <taxon>Xylariaceae</taxon>
        <taxon>Xylaria</taxon>
    </lineage>
</organism>
<evidence type="ECO:0000313" key="1">
    <source>
        <dbReference type="EMBL" id="KAJ2973476.1"/>
    </source>
</evidence>